<dbReference type="InterPro" id="IPR058009">
    <property type="entry name" value="TTP_Phage_16"/>
</dbReference>
<organism evidence="1 2">
    <name type="scientific">Streptomyces spiralis</name>
    <dbReference type="NCBI Taxonomy" id="66376"/>
    <lineage>
        <taxon>Bacteria</taxon>
        <taxon>Bacillati</taxon>
        <taxon>Actinomycetota</taxon>
        <taxon>Actinomycetes</taxon>
        <taxon>Kitasatosporales</taxon>
        <taxon>Streptomycetaceae</taxon>
        <taxon>Streptomyces</taxon>
    </lineage>
</organism>
<sequence>MRRGITKFYFLKAIADTGNVPTRTELAAANATDLSGSISDVAGWSLANSPIDTPDMGSTLTTNIPGEDKADSSSLTFYEDQAQETIETLLSKGVVGYIVIMRKGDVEASKSMDIFPVRVAGRAPAYSAGNDPAKFTVTFAISGQPTLDAAIPAAV</sequence>
<dbReference type="Pfam" id="PF25595">
    <property type="entry name" value="Phage_TTP_16"/>
    <property type="match status" value="1"/>
</dbReference>
<gene>
    <name evidence="1" type="ORF">GCM10014715_39430</name>
</gene>
<reference evidence="1" key="1">
    <citation type="journal article" date="2014" name="Int. J. Syst. Evol. Microbiol.">
        <title>Complete genome sequence of Corynebacterium casei LMG S-19264T (=DSM 44701T), isolated from a smear-ripened cheese.</title>
        <authorList>
            <consortium name="US DOE Joint Genome Institute (JGI-PGF)"/>
            <person name="Walter F."/>
            <person name="Albersmeier A."/>
            <person name="Kalinowski J."/>
            <person name="Ruckert C."/>
        </authorList>
    </citation>
    <scope>NUCLEOTIDE SEQUENCE</scope>
    <source>
        <strain evidence="1">JCM 3302</strain>
    </source>
</reference>
<evidence type="ECO:0008006" key="3">
    <source>
        <dbReference type="Google" id="ProtNLM"/>
    </source>
</evidence>
<name>A0A919DUU8_9ACTN</name>
<dbReference type="Proteomes" id="UP000641386">
    <property type="component" value="Unassembled WGS sequence"/>
</dbReference>
<dbReference type="AlphaFoldDB" id="A0A919DUU8"/>
<reference evidence="1" key="2">
    <citation type="submission" date="2020-09" db="EMBL/GenBank/DDBJ databases">
        <authorList>
            <person name="Sun Q."/>
            <person name="Ohkuma M."/>
        </authorList>
    </citation>
    <scope>NUCLEOTIDE SEQUENCE</scope>
    <source>
        <strain evidence="1">JCM 3302</strain>
    </source>
</reference>
<evidence type="ECO:0000313" key="1">
    <source>
        <dbReference type="EMBL" id="GHE80167.1"/>
    </source>
</evidence>
<dbReference type="EMBL" id="BNBC01000017">
    <property type="protein sequence ID" value="GHE80167.1"/>
    <property type="molecule type" value="Genomic_DNA"/>
</dbReference>
<evidence type="ECO:0000313" key="2">
    <source>
        <dbReference type="Proteomes" id="UP000641386"/>
    </source>
</evidence>
<protein>
    <recommendedName>
        <fullName evidence="3">Phage tail protein</fullName>
    </recommendedName>
</protein>
<proteinExistence type="predicted"/>
<comment type="caution">
    <text evidence="1">The sequence shown here is derived from an EMBL/GenBank/DDBJ whole genome shotgun (WGS) entry which is preliminary data.</text>
</comment>
<keyword evidence="2" id="KW-1185">Reference proteome</keyword>
<accession>A0A919DUU8</accession>